<dbReference type="Gene3D" id="3.40.50.450">
    <property type="match status" value="1"/>
</dbReference>
<accession>A0ABW0RVM0</accession>
<reference evidence="2" key="1">
    <citation type="journal article" date="2019" name="Int. J. Syst. Evol. Microbiol.">
        <title>The Global Catalogue of Microorganisms (GCM) 10K type strain sequencing project: providing services to taxonomists for standard genome sequencing and annotation.</title>
        <authorList>
            <consortium name="The Broad Institute Genomics Platform"/>
            <consortium name="The Broad Institute Genome Sequencing Center for Infectious Disease"/>
            <person name="Wu L."/>
            <person name="Ma J."/>
        </authorList>
    </citation>
    <scope>NUCLEOTIDE SEQUENCE [LARGE SCALE GENOMIC DNA]</scope>
    <source>
        <strain evidence="2">CGMCC 4.5798</strain>
    </source>
</reference>
<dbReference type="Proteomes" id="UP001596086">
    <property type="component" value="Unassembled WGS sequence"/>
</dbReference>
<dbReference type="EMBL" id="JBHSMZ010000001">
    <property type="protein sequence ID" value="MFC5547560.1"/>
    <property type="molecule type" value="Genomic_DNA"/>
</dbReference>
<proteinExistence type="predicted"/>
<dbReference type="RefSeq" id="WP_379767067.1">
    <property type="nucleotide sequence ID" value="NZ_JBHSMZ010000001.1"/>
</dbReference>
<organism evidence="1 2">
    <name type="scientific">Massilia aerilata</name>
    <dbReference type="NCBI Taxonomy" id="453817"/>
    <lineage>
        <taxon>Bacteria</taxon>
        <taxon>Pseudomonadati</taxon>
        <taxon>Pseudomonadota</taxon>
        <taxon>Betaproteobacteria</taxon>
        <taxon>Burkholderiales</taxon>
        <taxon>Oxalobacteraceae</taxon>
        <taxon>Telluria group</taxon>
        <taxon>Massilia</taxon>
    </lineage>
</organism>
<sequence>MATLTPSPLVIAVSGHRALHADDFARLRAQLASALEALAQAAPLDCLSPLAAGADQLFAEQVLALQARLGAGRVRLLAPLPMPEAAYIASQEQPGATSFRDSYLPLRGRAQAVFEVPADGGPLDGAAPYVRLGDYLAARAGLLVAVWDGDTSAGRQPGGTFDVVMRYLAAPGRTVLHLPARRADSAASPAQALPAMLTLDDQGRLRRDEAPGSLARWLCAACG</sequence>
<evidence type="ECO:0000313" key="1">
    <source>
        <dbReference type="EMBL" id="MFC5547560.1"/>
    </source>
</evidence>
<gene>
    <name evidence="1" type="ORF">ACFPO9_03405</name>
</gene>
<protein>
    <submittedName>
        <fullName evidence="1">Uncharacterized protein</fullName>
    </submittedName>
</protein>
<name>A0ABW0RVM0_9BURK</name>
<dbReference type="SUPFAM" id="SSF102405">
    <property type="entry name" value="MCP/YpsA-like"/>
    <property type="match status" value="1"/>
</dbReference>
<keyword evidence="2" id="KW-1185">Reference proteome</keyword>
<evidence type="ECO:0000313" key="2">
    <source>
        <dbReference type="Proteomes" id="UP001596086"/>
    </source>
</evidence>
<comment type="caution">
    <text evidence="1">The sequence shown here is derived from an EMBL/GenBank/DDBJ whole genome shotgun (WGS) entry which is preliminary data.</text>
</comment>